<proteinExistence type="predicted"/>
<reference evidence="2 3" key="1">
    <citation type="submission" date="2019-08" db="EMBL/GenBank/DDBJ databases">
        <authorList>
            <person name="Alioto T."/>
            <person name="Alioto T."/>
            <person name="Gomez Garrido J."/>
        </authorList>
    </citation>
    <scope>NUCLEOTIDE SEQUENCE [LARGE SCALE GENOMIC DNA]</scope>
</reference>
<keyword evidence="3" id="KW-1185">Reference proteome</keyword>
<evidence type="ECO:0000313" key="3">
    <source>
        <dbReference type="Proteomes" id="UP000325440"/>
    </source>
</evidence>
<dbReference type="AlphaFoldDB" id="A0A5E4LZT8"/>
<gene>
    <name evidence="2" type="ORF">CINCED_3A025851</name>
</gene>
<evidence type="ECO:0000256" key="1">
    <source>
        <dbReference type="SAM" id="MobiDB-lite"/>
    </source>
</evidence>
<dbReference type="EMBL" id="CABPRJ010000001">
    <property type="protein sequence ID" value="VVC24208.1"/>
    <property type="molecule type" value="Genomic_DNA"/>
</dbReference>
<sequence>RAYDFTGLANPRLPVSADGKLRWVIPISVWYCFWRVEEFTSVVNNILHVKGDQNTPVAHSTCRERRQMGQMRSSKNDFGELSGHECAQG</sequence>
<dbReference type="Proteomes" id="UP000325440">
    <property type="component" value="Unassembled WGS sequence"/>
</dbReference>
<name>A0A5E4LZT8_9HEMI</name>
<feature type="region of interest" description="Disordered" evidence="1">
    <location>
        <begin position="64"/>
        <end position="89"/>
    </location>
</feature>
<accession>A0A5E4LZT8</accession>
<organism evidence="2 3">
    <name type="scientific">Cinara cedri</name>
    <dbReference type="NCBI Taxonomy" id="506608"/>
    <lineage>
        <taxon>Eukaryota</taxon>
        <taxon>Metazoa</taxon>
        <taxon>Ecdysozoa</taxon>
        <taxon>Arthropoda</taxon>
        <taxon>Hexapoda</taxon>
        <taxon>Insecta</taxon>
        <taxon>Pterygota</taxon>
        <taxon>Neoptera</taxon>
        <taxon>Paraneoptera</taxon>
        <taxon>Hemiptera</taxon>
        <taxon>Sternorrhyncha</taxon>
        <taxon>Aphidomorpha</taxon>
        <taxon>Aphidoidea</taxon>
        <taxon>Aphididae</taxon>
        <taxon>Lachninae</taxon>
        <taxon>Cinara</taxon>
    </lineage>
</organism>
<feature type="non-terminal residue" evidence="2">
    <location>
        <position position="1"/>
    </location>
</feature>
<evidence type="ECO:0000313" key="2">
    <source>
        <dbReference type="EMBL" id="VVC24208.1"/>
    </source>
</evidence>
<protein>
    <submittedName>
        <fullName evidence="2">Uncharacterized protein</fullName>
    </submittedName>
</protein>